<accession>A0A0E0LIQ9</accession>
<reference evidence="1" key="2">
    <citation type="submission" date="2018-05" db="EMBL/GenBank/DDBJ databases">
        <title>OpunRS2 (Oryza punctata Reference Sequence Version 2).</title>
        <authorList>
            <person name="Zhang J."/>
            <person name="Kudrna D."/>
            <person name="Lee S."/>
            <person name="Talag J."/>
            <person name="Welchert J."/>
            <person name="Wing R.A."/>
        </authorList>
    </citation>
    <scope>NUCLEOTIDE SEQUENCE [LARGE SCALE GENOMIC DNA]</scope>
</reference>
<protein>
    <submittedName>
        <fullName evidence="1">Uncharacterized protein</fullName>
    </submittedName>
</protein>
<dbReference type="Proteomes" id="UP000026962">
    <property type="component" value="Chromosome 7"/>
</dbReference>
<dbReference type="Gramene" id="OPUNC07G07670.1">
    <property type="protein sequence ID" value="OPUNC07G07670.1"/>
    <property type="gene ID" value="OPUNC07G07670"/>
</dbReference>
<evidence type="ECO:0000313" key="1">
    <source>
        <dbReference type="EnsemblPlants" id="OPUNC07G07670.1"/>
    </source>
</evidence>
<sequence length="190" mass="21138">MAVGLVDATRLDALAVSTEEAVRAVASWEKEREGRGHRLVISLISNITNRMENASVVRADIEWCDEYGISSGEWTTKVKILKSIKIQMMFGVTPQEKNRKGSPVATDDDGCGDWPKLWQQRRRSGAGDRDNSSGDKGAGVVYKETRKEIKRSTSIQSKGLRSDSDCYKLIVYFALLNELYASTLGAIFTR</sequence>
<reference evidence="1" key="1">
    <citation type="submission" date="2015-04" db="UniProtKB">
        <authorList>
            <consortium name="EnsemblPlants"/>
        </authorList>
    </citation>
    <scope>IDENTIFICATION</scope>
</reference>
<proteinExistence type="predicted"/>
<evidence type="ECO:0000313" key="2">
    <source>
        <dbReference type="Proteomes" id="UP000026962"/>
    </source>
</evidence>
<name>A0A0E0LIQ9_ORYPU</name>
<dbReference type="HOGENOM" id="CLU_1430163_0_0_1"/>
<dbReference type="AlphaFoldDB" id="A0A0E0LIQ9"/>
<dbReference type="EnsemblPlants" id="OPUNC07G07670.1">
    <property type="protein sequence ID" value="OPUNC07G07670.1"/>
    <property type="gene ID" value="OPUNC07G07670"/>
</dbReference>
<organism evidence="1">
    <name type="scientific">Oryza punctata</name>
    <name type="common">Red rice</name>
    <dbReference type="NCBI Taxonomy" id="4537"/>
    <lineage>
        <taxon>Eukaryota</taxon>
        <taxon>Viridiplantae</taxon>
        <taxon>Streptophyta</taxon>
        <taxon>Embryophyta</taxon>
        <taxon>Tracheophyta</taxon>
        <taxon>Spermatophyta</taxon>
        <taxon>Magnoliopsida</taxon>
        <taxon>Liliopsida</taxon>
        <taxon>Poales</taxon>
        <taxon>Poaceae</taxon>
        <taxon>BOP clade</taxon>
        <taxon>Oryzoideae</taxon>
        <taxon>Oryzeae</taxon>
        <taxon>Oryzinae</taxon>
        <taxon>Oryza</taxon>
    </lineage>
</organism>
<keyword evidence="2" id="KW-1185">Reference proteome</keyword>